<dbReference type="SMART" id="SM00382">
    <property type="entry name" value="AAA"/>
    <property type="match status" value="1"/>
</dbReference>
<evidence type="ECO:0000256" key="3">
    <source>
        <dbReference type="ARBA" id="ARBA00022840"/>
    </source>
</evidence>
<dbReference type="Proteomes" id="UP000051804">
    <property type="component" value="Unassembled WGS sequence"/>
</dbReference>
<dbReference type="InterPro" id="IPR003439">
    <property type="entry name" value="ABC_transporter-like_ATP-bd"/>
</dbReference>
<proteinExistence type="predicted"/>
<evidence type="ECO:0000256" key="1">
    <source>
        <dbReference type="ARBA" id="ARBA00022448"/>
    </source>
</evidence>
<dbReference type="AlphaFoldDB" id="A0A0R1JK86"/>
<dbReference type="InterPro" id="IPR017871">
    <property type="entry name" value="ABC_transporter-like_CS"/>
</dbReference>
<dbReference type="Pfam" id="PF00005">
    <property type="entry name" value="ABC_tran"/>
    <property type="match status" value="1"/>
</dbReference>
<dbReference type="PANTHER" id="PTHR42788:SF2">
    <property type="entry name" value="ABC TRANSPORTER ATP-BINDING PROTEIN"/>
    <property type="match status" value="1"/>
</dbReference>
<evidence type="ECO:0000313" key="6">
    <source>
        <dbReference type="Proteomes" id="UP000051804"/>
    </source>
</evidence>
<dbReference type="Gene3D" id="3.40.50.300">
    <property type="entry name" value="P-loop containing nucleotide triphosphate hydrolases"/>
    <property type="match status" value="1"/>
</dbReference>
<dbReference type="EMBL" id="AZDJ01000026">
    <property type="protein sequence ID" value="KRK71781.1"/>
    <property type="molecule type" value="Genomic_DNA"/>
</dbReference>
<dbReference type="SUPFAM" id="SSF52540">
    <property type="entry name" value="P-loop containing nucleoside triphosphate hydrolases"/>
    <property type="match status" value="1"/>
</dbReference>
<dbReference type="PATRIC" id="fig|1291734.4.peg.2078"/>
<keyword evidence="1" id="KW-0813">Transport</keyword>
<feature type="domain" description="ABC transporter" evidence="4">
    <location>
        <begin position="2"/>
        <end position="226"/>
    </location>
</feature>
<dbReference type="InterPro" id="IPR027417">
    <property type="entry name" value="P-loop_NTPase"/>
</dbReference>
<evidence type="ECO:0000313" key="5">
    <source>
        <dbReference type="EMBL" id="KRK71781.1"/>
    </source>
</evidence>
<dbReference type="STRING" id="1291734.FD02_GL002026"/>
<gene>
    <name evidence="5" type="ORF">FD02_GL002026</name>
</gene>
<dbReference type="OrthoDB" id="9802264at2"/>
<dbReference type="RefSeq" id="WP_054722651.1">
    <property type="nucleotide sequence ID" value="NZ_AZDJ01000026.1"/>
</dbReference>
<dbReference type="PROSITE" id="PS50893">
    <property type="entry name" value="ABC_TRANSPORTER_2"/>
    <property type="match status" value="1"/>
</dbReference>
<keyword evidence="3" id="KW-0067">ATP-binding</keyword>
<reference evidence="5 6" key="1">
    <citation type="journal article" date="2015" name="Genome Announc.">
        <title>Expanding the biotechnology potential of lactobacilli through comparative genomics of 213 strains and associated genera.</title>
        <authorList>
            <person name="Sun Z."/>
            <person name="Harris H.M."/>
            <person name="McCann A."/>
            <person name="Guo C."/>
            <person name="Argimon S."/>
            <person name="Zhang W."/>
            <person name="Yang X."/>
            <person name="Jeffery I.B."/>
            <person name="Cooney J.C."/>
            <person name="Kagawa T.F."/>
            <person name="Liu W."/>
            <person name="Song Y."/>
            <person name="Salvetti E."/>
            <person name="Wrobel A."/>
            <person name="Rasinkangas P."/>
            <person name="Parkhill J."/>
            <person name="Rea M.C."/>
            <person name="O'Sullivan O."/>
            <person name="Ritari J."/>
            <person name="Douillard F.P."/>
            <person name="Paul Ross R."/>
            <person name="Yang R."/>
            <person name="Briner A.E."/>
            <person name="Felis G.E."/>
            <person name="de Vos W.M."/>
            <person name="Barrangou R."/>
            <person name="Klaenhammer T.R."/>
            <person name="Caufield P.W."/>
            <person name="Cui Y."/>
            <person name="Zhang H."/>
            <person name="O'Toole P.W."/>
        </authorList>
    </citation>
    <scope>NUCLEOTIDE SEQUENCE [LARGE SCALE GENOMIC DNA]</scope>
    <source>
        <strain evidence="5 6">JCM 17158</strain>
    </source>
</reference>
<accession>A0A0R1JK86</accession>
<dbReference type="InterPro" id="IPR050166">
    <property type="entry name" value="ABC_transporter_ATP-bind"/>
</dbReference>
<evidence type="ECO:0000256" key="2">
    <source>
        <dbReference type="ARBA" id="ARBA00022741"/>
    </source>
</evidence>
<protein>
    <submittedName>
        <fullName evidence="5">ABC-type nitrate sulfonate bicarbonate transport system, ATPase component</fullName>
    </submittedName>
</protein>
<organism evidence="5 6">
    <name type="scientific">Lacticaseibacillus nasuensis JCM 17158</name>
    <dbReference type="NCBI Taxonomy" id="1291734"/>
    <lineage>
        <taxon>Bacteria</taxon>
        <taxon>Bacillati</taxon>
        <taxon>Bacillota</taxon>
        <taxon>Bacilli</taxon>
        <taxon>Lactobacillales</taxon>
        <taxon>Lactobacillaceae</taxon>
        <taxon>Lacticaseibacillus</taxon>
    </lineage>
</organism>
<evidence type="ECO:0000259" key="4">
    <source>
        <dbReference type="PROSITE" id="PS50893"/>
    </source>
</evidence>
<comment type="caution">
    <text evidence="5">The sequence shown here is derived from an EMBL/GenBank/DDBJ whole genome shotgun (WGS) entry which is preliminary data.</text>
</comment>
<dbReference type="GO" id="GO:0005524">
    <property type="term" value="F:ATP binding"/>
    <property type="evidence" value="ECO:0007669"/>
    <property type="project" value="UniProtKB-KW"/>
</dbReference>
<dbReference type="GO" id="GO:0016887">
    <property type="term" value="F:ATP hydrolysis activity"/>
    <property type="evidence" value="ECO:0007669"/>
    <property type="project" value="InterPro"/>
</dbReference>
<dbReference type="PROSITE" id="PS00211">
    <property type="entry name" value="ABC_TRANSPORTER_1"/>
    <property type="match status" value="1"/>
</dbReference>
<name>A0A0R1JK86_9LACO</name>
<dbReference type="InterPro" id="IPR003593">
    <property type="entry name" value="AAA+_ATPase"/>
</dbReference>
<dbReference type="PANTHER" id="PTHR42788">
    <property type="entry name" value="TAURINE IMPORT ATP-BINDING PROTEIN-RELATED"/>
    <property type="match status" value="1"/>
</dbReference>
<keyword evidence="2" id="KW-0547">Nucleotide-binding</keyword>
<keyword evidence="6" id="KW-1185">Reference proteome</keyword>
<sequence length="246" mass="26582">MIELAGVSVTLDGLPIIADLNLQLTTGFTAVIGPSGAGKTTLLKVLLGIIPPTSGQVTVAGEPVTGIHTAFAYMPQDSMLLPWLTVAQNIALYARVNHQPVATKRVTELLATAGLSDYRDFMPAQLSGGMKQRVAFLRTVMNPAGFRLLDEPFGALDAMTRGSLQDWLVGLPQDLQRPTLMVTHDIDEAIYLADRILVLSARPARLIADIAVTPTQRDRHWLATQAPLHAQLYDLLQKESQALANA</sequence>